<dbReference type="Proteomes" id="UP001341840">
    <property type="component" value="Unassembled WGS sequence"/>
</dbReference>
<protein>
    <submittedName>
        <fullName evidence="1">Uncharacterized protein</fullName>
    </submittedName>
</protein>
<accession>A0ABU6XWA0</accession>
<evidence type="ECO:0000313" key="1">
    <source>
        <dbReference type="EMBL" id="MED6201931.1"/>
    </source>
</evidence>
<organism evidence="1 2">
    <name type="scientific">Stylosanthes scabra</name>
    <dbReference type="NCBI Taxonomy" id="79078"/>
    <lineage>
        <taxon>Eukaryota</taxon>
        <taxon>Viridiplantae</taxon>
        <taxon>Streptophyta</taxon>
        <taxon>Embryophyta</taxon>
        <taxon>Tracheophyta</taxon>
        <taxon>Spermatophyta</taxon>
        <taxon>Magnoliopsida</taxon>
        <taxon>eudicotyledons</taxon>
        <taxon>Gunneridae</taxon>
        <taxon>Pentapetalae</taxon>
        <taxon>rosids</taxon>
        <taxon>fabids</taxon>
        <taxon>Fabales</taxon>
        <taxon>Fabaceae</taxon>
        <taxon>Papilionoideae</taxon>
        <taxon>50 kb inversion clade</taxon>
        <taxon>dalbergioids sensu lato</taxon>
        <taxon>Dalbergieae</taxon>
        <taxon>Pterocarpus clade</taxon>
        <taxon>Stylosanthes</taxon>
    </lineage>
</organism>
<reference evidence="1 2" key="1">
    <citation type="journal article" date="2023" name="Plants (Basel)">
        <title>Bridging the Gap: Combining Genomics and Transcriptomics Approaches to Understand Stylosanthes scabra, an Orphan Legume from the Brazilian Caatinga.</title>
        <authorList>
            <person name="Ferreira-Neto J.R.C."/>
            <person name="da Silva M.D."/>
            <person name="Binneck E."/>
            <person name="de Melo N.F."/>
            <person name="da Silva R.H."/>
            <person name="de Melo A.L.T.M."/>
            <person name="Pandolfi V."/>
            <person name="Bustamante F.O."/>
            <person name="Brasileiro-Vidal A.C."/>
            <person name="Benko-Iseppon A.M."/>
        </authorList>
    </citation>
    <scope>NUCLEOTIDE SEQUENCE [LARGE SCALE GENOMIC DNA]</scope>
    <source>
        <tissue evidence="1">Leaves</tissue>
    </source>
</reference>
<dbReference type="EMBL" id="JASCZI010214209">
    <property type="protein sequence ID" value="MED6201931.1"/>
    <property type="molecule type" value="Genomic_DNA"/>
</dbReference>
<sequence length="56" mass="6038">GIMEVDTMDAILSEDKAIAQQLTTLNKKLEKFEVGAMSTQAEIATICDLCAGPHEN</sequence>
<evidence type="ECO:0000313" key="2">
    <source>
        <dbReference type="Proteomes" id="UP001341840"/>
    </source>
</evidence>
<proteinExistence type="predicted"/>
<comment type="caution">
    <text evidence="1">The sequence shown here is derived from an EMBL/GenBank/DDBJ whole genome shotgun (WGS) entry which is preliminary data.</text>
</comment>
<feature type="non-terminal residue" evidence="1">
    <location>
        <position position="1"/>
    </location>
</feature>
<keyword evidence="2" id="KW-1185">Reference proteome</keyword>
<name>A0ABU6XWA0_9FABA</name>
<gene>
    <name evidence="1" type="ORF">PIB30_100137</name>
</gene>